<evidence type="ECO:0000313" key="2">
    <source>
        <dbReference type="Proteomes" id="UP000555003"/>
    </source>
</evidence>
<sequence>MKIIFKSFFKPTYNPYFWAGFQKVIQNPTDPISVSQLIKQK</sequence>
<protein>
    <submittedName>
        <fullName evidence="1">Uncharacterized protein</fullName>
    </submittedName>
</protein>
<accession>A0ABR6DT92</accession>
<reference evidence="1 2" key="1">
    <citation type="submission" date="2020-08" db="EMBL/GenBank/DDBJ databases">
        <title>Genomic Encyclopedia of Type Strains, Phase IV (KMG-IV): sequencing the most valuable type-strain genomes for metagenomic binning, comparative biology and taxonomic classification.</title>
        <authorList>
            <person name="Goeker M."/>
        </authorList>
    </citation>
    <scope>NUCLEOTIDE SEQUENCE [LARGE SCALE GENOMIC DNA]</scope>
    <source>
        <strain evidence="1 2">DSM 100397</strain>
    </source>
</reference>
<comment type="caution">
    <text evidence="1">The sequence shown here is derived from an EMBL/GenBank/DDBJ whole genome shotgun (WGS) entry which is preliminary data.</text>
</comment>
<gene>
    <name evidence="1" type="ORF">GGR22_003090</name>
</gene>
<proteinExistence type="predicted"/>
<name>A0ABR6DT92_9FLAO</name>
<dbReference type="Proteomes" id="UP000555003">
    <property type="component" value="Unassembled WGS sequence"/>
</dbReference>
<keyword evidence="2" id="KW-1185">Reference proteome</keyword>
<dbReference type="EMBL" id="JACJIS010000004">
    <property type="protein sequence ID" value="MBA9074913.1"/>
    <property type="molecule type" value="Genomic_DNA"/>
</dbReference>
<organism evidence="1 2">
    <name type="scientific">Flavobacterium gossypii</name>
    <dbReference type="NCBI Taxonomy" id="1646119"/>
    <lineage>
        <taxon>Bacteria</taxon>
        <taxon>Pseudomonadati</taxon>
        <taxon>Bacteroidota</taxon>
        <taxon>Flavobacteriia</taxon>
        <taxon>Flavobacteriales</taxon>
        <taxon>Flavobacteriaceae</taxon>
        <taxon>Flavobacterium</taxon>
    </lineage>
</organism>
<evidence type="ECO:0000313" key="1">
    <source>
        <dbReference type="EMBL" id="MBA9074913.1"/>
    </source>
</evidence>